<dbReference type="InterPro" id="IPR016181">
    <property type="entry name" value="Acyl_CoA_acyltransferase"/>
</dbReference>
<dbReference type="PROSITE" id="PS51186">
    <property type="entry name" value="GNAT"/>
    <property type="match status" value="1"/>
</dbReference>
<dbReference type="Gene3D" id="3.40.630.30">
    <property type="match status" value="1"/>
</dbReference>
<dbReference type="EMBL" id="JBDJAW010000026">
    <property type="protein sequence ID" value="MEN3538778.1"/>
    <property type="molecule type" value="Genomic_DNA"/>
</dbReference>
<keyword evidence="1" id="KW-0808">Transferase</keyword>
<evidence type="ECO:0000256" key="2">
    <source>
        <dbReference type="ARBA" id="ARBA00023315"/>
    </source>
</evidence>
<accession>A0ABV0AU21</accession>
<dbReference type="CDD" id="cd04301">
    <property type="entry name" value="NAT_SF"/>
    <property type="match status" value="1"/>
</dbReference>
<proteinExistence type="predicted"/>
<gene>
    <name evidence="4" type="ORF">AAH991_26955</name>
</gene>
<comment type="caution">
    <text evidence="4">The sequence shown here is derived from an EMBL/GenBank/DDBJ whole genome shotgun (WGS) entry which is preliminary data.</text>
</comment>
<dbReference type="RefSeq" id="WP_346228702.1">
    <property type="nucleotide sequence ID" value="NZ_JBDJAW010000026.1"/>
</dbReference>
<protein>
    <submittedName>
        <fullName evidence="4">GNAT family N-acetyltransferase</fullName>
    </submittedName>
</protein>
<dbReference type="InterPro" id="IPR050832">
    <property type="entry name" value="Bact_Acetyltransf"/>
</dbReference>
<evidence type="ECO:0000313" key="5">
    <source>
        <dbReference type="Proteomes" id="UP001447516"/>
    </source>
</evidence>
<dbReference type="Pfam" id="PF00583">
    <property type="entry name" value="Acetyltransf_1"/>
    <property type="match status" value="1"/>
</dbReference>
<dbReference type="PANTHER" id="PTHR43877:SF2">
    <property type="entry name" value="AMINOALKYLPHOSPHONATE N-ACETYLTRANSFERASE-RELATED"/>
    <property type="match status" value="1"/>
</dbReference>
<organism evidence="4 5">
    <name type="scientific">Microbispora maris</name>
    <dbReference type="NCBI Taxonomy" id="3144104"/>
    <lineage>
        <taxon>Bacteria</taxon>
        <taxon>Bacillati</taxon>
        <taxon>Actinomycetota</taxon>
        <taxon>Actinomycetes</taxon>
        <taxon>Streptosporangiales</taxon>
        <taxon>Streptosporangiaceae</taxon>
        <taxon>Microbispora</taxon>
    </lineage>
</organism>
<evidence type="ECO:0000256" key="1">
    <source>
        <dbReference type="ARBA" id="ARBA00022679"/>
    </source>
</evidence>
<keyword evidence="2" id="KW-0012">Acyltransferase</keyword>
<dbReference type="PANTHER" id="PTHR43877">
    <property type="entry name" value="AMINOALKYLPHOSPHONATE N-ACETYLTRANSFERASE-RELATED-RELATED"/>
    <property type="match status" value="1"/>
</dbReference>
<dbReference type="InterPro" id="IPR000182">
    <property type="entry name" value="GNAT_dom"/>
</dbReference>
<sequence length="174" mass="18887">MIRDHAIVTWAAGDDGREDLRALLAAYHLRTEAEKGVPVADAARLPERYRAEVEDPGAAFADDVVLVARRGDAAIGCVVLAAPAGGRAEIKRLWVDPDERGRGVAAALVRAALSRAHATGLRSVRLSVWRWRTTAIALYERLGFTVTAPWDSRDDLICMEHTLGRSRGPAVRGV</sequence>
<feature type="domain" description="N-acetyltransferase" evidence="3">
    <location>
        <begin position="18"/>
        <end position="164"/>
    </location>
</feature>
<evidence type="ECO:0000313" key="4">
    <source>
        <dbReference type="EMBL" id="MEN3538778.1"/>
    </source>
</evidence>
<reference evidence="4 5" key="1">
    <citation type="submission" date="2024-05" db="EMBL/GenBank/DDBJ databases">
        <title>Microbispora sp.ZYX-F-249.</title>
        <authorList>
            <person name="Xie H."/>
        </authorList>
    </citation>
    <scope>NUCLEOTIDE SEQUENCE [LARGE SCALE GENOMIC DNA]</scope>
    <source>
        <strain evidence="4 5">ZYX-F-249</strain>
    </source>
</reference>
<evidence type="ECO:0000259" key="3">
    <source>
        <dbReference type="PROSITE" id="PS51186"/>
    </source>
</evidence>
<name>A0ABV0AU21_9ACTN</name>
<keyword evidence="5" id="KW-1185">Reference proteome</keyword>
<dbReference type="SUPFAM" id="SSF55729">
    <property type="entry name" value="Acyl-CoA N-acyltransferases (Nat)"/>
    <property type="match status" value="1"/>
</dbReference>
<dbReference type="Proteomes" id="UP001447516">
    <property type="component" value="Unassembled WGS sequence"/>
</dbReference>